<dbReference type="STRING" id="471852.Tcur_1267"/>
<organism evidence="1 2">
    <name type="scientific">Thermomonospora curvata (strain ATCC 19995 / DSM 43183 / JCM 3096 / KCTC 9072 / NBRC 15933 / NCIMB 10081 / Henssen B9)</name>
    <dbReference type="NCBI Taxonomy" id="471852"/>
    <lineage>
        <taxon>Bacteria</taxon>
        <taxon>Bacillati</taxon>
        <taxon>Actinomycetota</taxon>
        <taxon>Actinomycetes</taxon>
        <taxon>Streptosporangiales</taxon>
        <taxon>Thermomonosporaceae</taxon>
        <taxon>Thermomonospora</taxon>
    </lineage>
</organism>
<dbReference type="EMBL" id="CP001738">
    <property type="protein sequence ID" value="ACY96850.1"/>
    <property type="molecule type" value="Genomic_DNA"/>
</dbReference>
<dbReference type="OrthoDB" id="3482642at2"/>
<dbReference type="PROSITE" id="PS51257">
    <property type="entry name" value="PROKAR_LIPOPROTEIN"/>
    <property type="match status" value="1"/>
</dbReference>
<keyword evidence="2" id="KW-1185">Reference proteome</keyword>
<dbReference type="RefSeq" id="WP_012851634.1">
    <property type="nucleotide sequence ID" value="NC_013510.1"/>
</dbReference>
<dbReference type="HOGENOM" id="CLU_1958527_0_0_11"/>
<gene>
    <name evidence="1" type="ordered locus">Tcur_1267</name>
</gene>
<evidence type="ECO:0000313" key="2">
    <source>
        <dbReference type="Proteomes" id="UP000001918"/>
    </source>
</evidence>
<accession>D1A9F4</accession>
<dbReference type="Proteomes" id="UP000001918">
    <property type="component" value="Chromosome"/>
</dbReference>
<dbReference type="KEGG" id="tcu:Tcur_1267"/>
<reference evidence="1 2" key="1">
    <citation type="journal article" date="2011" name="Stand. Genomic Sci.">
        <title>Complete genome sequence of Thermomonospora curvata type strain (B9).</title>
        <authorList>
            <person name="Chertkov O."/>
            <person name="Sikorski J."/>
            <person name="Nolan M."/>
            <person name="Lapidus A."/>
            <person name="Lucas S."/>
            <person name="Del Rio T.G."/>
            <person name="Tice H."/>
            <person name="Cheng J.F."/>
            <person name="Goodwin L."/>
            <person name="Pitluck S."/>
            <person name="Liolios K."/>
            <person name="Ivanova N."/>
            <person name="Mavromatis K."/>
            <person name="Mikhailova N."/>
            <person name="Ovchinnikova G."/>
            <person name="Pati A."/>
            <person name="Chen A."/>
            <person name="Palaniappan K."/>
            <person name="Djao O.D."/>
            <person name="Land M."/>
            <person name="Hauser L."/>
            <person name="Chang Y.J."/>
            <person name="Jeffries C.D."/>
            <person name="Brettin T."/>
            <person name="Han C."/>
            <person name="Detter J.C."/>
            <person name="Rohde M."/>
            <person name="Goker M."/>
            <person name="Woyke T."/>
            <person name="Bristow J."/>
            <person name="Eisen J.A."/>
            <person name="Markowitz V."/>
            <person name="Hugenholtz P."/>
            <person name="Klenk H.P."/>
            <person name="Kyrpides N.C."/>
        </authorList>
    </citation>
    <scope>NUCLEOTIDE SEQUENCE [LARGE SCALE GENOMIC DNA]</scope>
    <source>
        <strain evidence="2">ATCC 19995 / DSM 43183 / JCM 3096 / KCTC 9072 / NBRC 15933 / NCIMB 10081 / Henssen B9</strain>
    </source>
</reference>
<evidence type="ECO:0000313" key="1">
    <source>
        <dbReference type="EMBL" id="ACY96850.1"/>
    </source>
</evidence>
<proteinExistence type="predicted"/>
<dbReference type="AlphaFoldDB" id="D1A9F4"/>
<name>D1A9F4_THECD</name>
<protein>
    <submittedName>
        <fullName evidence="1">Uncharacterized protein</fullName>
    </submittedName>
</protein>
<sequence length="128" mass="13160">MRNGVKSGGAVPVAAVCAVLVLATGGCGVLGSNKGEVCADAKRTVQEYIGRLKEIAANDPAQWKQTTDQYAGRFDALAKESDDKALSKALRDQSARLRAAAAQVGNGDVAALNQTLTETPARLGEACG</sequence>